<reference evidence="4" key="1">
    <citation type="journal article" date="2014" name="Science">
        <title>Ancient hybridizations among the ancestral genomes of bread wheat.</title>
        <authorList>
            <consortium name="International Wheat Genome Sequencing Consortium,"/>
            <person name="Marcussen T."/>
            <person name="Sandve S.R."/>
            <person name="Heier L."/>
            <person name="Spannagl M."/>
            <person name="Pfeifer M."/>
            <person name="Jakobsen K.S."/>
            <person name="Wulff B.B."/>
            <person name="Steuernagel B."/>
            <person name="Mayer K.F."/>
            <person name="Olsen O.A."/>
        </authorList>
    </citation>
    <scope>NUCLEOTIDE SEQUENCE [LARGE SCALE GENOMIC DNA]</scope>
    <source>
        <strain evidence="4">cv. AL8/78</strain>
    </source>
</reference>
<dbReference type="SUPFAM" id="SSF48403">
    <property type="entry name" value="Ankyrin repeat"/>
    <property type="match status" value="1"/>
</dbReference>
<protein>
    <submittedName>
        <fullName evidence="3">Uncharacterized protein</fullName>
    </submittedName>
</protein>
<evidence type="ECO:0000256" key="2">
    <source>
        <dbReference type="SAM" id="MobiDB-lite"/>
    </source>
</evidence>
<dbReference type="STRING" id="200361.A0A453RW13"/>
<name>A0A453RW13_AEGTS</name>
<feature type="compositionally biased region" description="Basic residues" evidence="2">
    <location>
        <begin position="21"/>
        <end position="45"/>
    </location>
</feature>
<dbReference type="InterPro" id="IPR036770">
    <property type="entry name" value="Ankyrin_rpt-contain_sf"/>
</dbReference>
<reference evidence="3" key="4">
    <citation type="submission" date="2019-03" db="UniProtKB">
        <authorList>
            <consortium name="EnsemblPlants"/>
        </authorList>
    </citation>
    <scope>IDENTIFICATION</scope>
</reference>
<keyword evidence="4" id="KW-1185">Reference proteome</keyword>
<dbReference type="InterPro" id="IPR051616">
    <property type="entry name" value="Cul2-RING_E3_ligase_SR"/>
</dbReference>
<keyword evidence="1" id="KW-0040">ANK repeat</keyword>
<dbReference type="EnsemblPlants" id="AET7Gv20733100.1">
    <property type="protein sequence ID" value="AET7Gv20733100.1"/>
    <property type="gene ID" value="AET7Gv20733100"/>
</dbReference>
<reference evidence="4" key="2">
    <citation type="journal article" date="2017" name="Nat. Plants">
        <title>The Aegilops tauschii genome reveals multiple impacts of transposons.</title>
        <authorList>
            <person name="Zhao G."/>
            <person name="Zou C."/>
            <person name="Li K."/>
            <person name="Wang K."/>
            <person name="Li T."/>
            <person name="Gao L."/>
            <person name="Zhang X."/>
            <person name="Wang H."/>
            <person name="Yang Z."/>
            <person name="Liu X."/>
            <person name="Jiang W."/>
            <person name="Mao L."/>
            <person name="Kong X."/>
            <person name="Jiao Y."/>
            <person name="Jia J."/>
        </authorList>
    </citation>
    <scope>NUCLEOTIDE SEQUENCE [LARGE SCALE GENOMIC DNA]</scope>
    <source>
        <strain evidence="4">cv. AL8/78</strain>
    </source>
</reference>
<dbReference type="AlphaFoldDB" id="A0A453RW13"/>
<feature type="compositionally biased region" description="Low complexity" evidence="2">
    <location>
        <begin position="1"/>
        <end position="17"/>
    </location>
</feature>
<sequence>TPATAAADPTDAASADPTAPPRRHLATAGRLARRHPAATSAKRRAAPPNPSPPAPPADGSLPLLHVASRGDLRLFKRLVRDLDQGRGRPREVVEAAKDQGLVALHFAAGKGRPRVCRYLVEELGVDVDTVDDGELGYRKLYVDQQFTTVMLFCESDAYRQVLVCLFTEISKTSYICQ</sequence>
<feature type="repeat" description="ANK" evidence="1">
    <location>
        <begin position="99"/>
        <end position="132"/>
    </location>
</feature>
<evidence type="ECO:0000256" key="1">
    <source>
        <dbReference type="PROSITE-ProRule" id="PRU00023"/>
    </source>
</evidence>
<reference evidence="3" key="3">
    <citation type="journal article" date="2017" name="Nature">
        <title>Genome sequence of the progenitor of the wheat D genome Aegilops tauschii.</title>
        <authorList>
            <person name="Luo M.C."/>
            <person name="Gu Y.Q."/>
            <person name="Puiu D."/>
            <person name="Wang H."/>
            <person name="Twardziok S.O."/>
            <person name="Deal K.R."/>
            <person name="Huo N."/>
            <person name="Zhu T."/>
            <person name="Wang L."/>
            <person name="Wang Y."/>
            <person name="McGuire P.E."/>
            <person name="Liu S."/>
            <person name="Long H."/>
            <person name="Ramasamy R.K."/>
            <person name="Rodriguez J.C."/>
            <person name="Van S.L."/>
            <person name="Yuan L."/>
            <person name="Wang Z."/>
            <person name="Xia Z."/>
            <person name="Xiao L."/>
            <person name="Anderson O.D."/>
            <person name="Ouyang S."/>
            <person name="Liang Y."/>
            <person name="Zimin A.V."/>
            <person name="Pertea G."/>
            <person name="Qi P."/>
            <person name="Bennetzen J.L."/>
            <person name="Dai X."/>
            <person name="Dawson M.W."/>
            <person name="Muller H.G."/>
            <person name="Kugler K."/>
            <person name="Rivarola-Duarte L."/>
            <person name="Spannagl M."/>
            <person name="Mayer K.F.X."/>
            <person name="Lu F.H."/>
            <person name="Bevan M.W."/>
            <person name="Leroy P."/>
            <person name="Li P."/>
            <person name="You F.M."/>
            <person name="Sun Q."/>
            <person name="Liu Z."/>
            <person name="Lyons E."/>
            <person name="Wicker T."/>
            <person name="Salzberg S.L."/>
            <person name="Devos K.M."/>
            <person name="Dvorak J."/>
        </authorList>
    </citation>
    <scope>NUCLEOTIDE SEQUENCE [LARGE SCALE GENOMIC DNA]</scope>
    <source>
        <strain evidence="3">cv. AL8/78</strain>
    </source>
</reference>
<organism evidence="3 4">
    <name type="scientific">Aegilops tauschii subsp. strangulata</name>
    <name type="common">Goatgrass</name>
    <dbReference type="NCBI Taxonomy" id="200361"/>
    <lineage>
        <taxon>Eukaryota</taxon>
        <taxon>Viridiplantae</taxon>
        <taxon>Streptophyta</taxon>
        <taxon>Embryophyta</taxon>
        <taxon>Tracheophyta</taxon>
        <taxon>Spermatophyta</taxon>
        <taxon>Magnoliopsida</taxon>
        <taxon>Liliopsida</taxon>
        <taxon>Poales</taxon>
        <taxon>Poaceae</taxon>
        <taxon>BOP clade</taxon>
        <taxon>Pooideae</taxon>
        <taxon>Triticodae</taxon>
        <taxon>Triticeae</taxon>
        <taxon>Triticinae</taxon>
        <taxon>Aegilops</taxon>
    </lineage>
</organism>
<evidence type="ECO:0000313" key="4">
    <source>
        <dbReference type="Proteomes" id="UP000015105"/>
    </source>
</evidence>
<feature type="compositionally biased region" description="Pro residues" evidence="2">
    <location>
        <begin position="47"/>
        <end position="56"/>
    </location>
</feature>
<reference evidence="3" key="5">
    <citation type="journal article" date="2021" name="G3 (Bethesda)">
        <title>Aegilops tauschii genome assembly Aet v5.0 features greater sequence contiguity and improved annotation.</title>
        <authorList>
            <person name="Wang L."/>
            <person name="Zhu T."/>
            <person name="Rodriguez J.C."/>
            <person name="Deal K.R."/>
            <person name="Dubcovsky J."/>
            <person name="McGuire P.E."/>
            <person name="Lux T."/>
            <person name="Spannagl M."/>
            <person name="Mayer K.F.X."/>
            <person name="Baldrich P."/>
            <person name="Meyers B.C."/>
            <person name="Huo N."/>
            <person name="Gu Y.Q."/>
            <person name="Zhou H."/>
            <person name="Devos K.M."/>
            <person name="Bennetzen J.L."/>
            <person name="Unver T."/>
            <person name="Budak H."/>
            <person name="Gulick P.J."/>
            <person name="Galiba G."/>
            <person name="Kalapos B."/>
            <person name="Nelson D.R."/>
            <person name="Li P."/>
            <person name="You F.M."/>
            <person name="Luo M.C."/>
            <person name="Dvorak J."/>
        </authorList>
    </citation>
    <scope>NUCLEOTIDE SEQUENCE [LARGE SCALE GENOMIC DNA]</scope>
    <source>
        <strain evidence="3">cv. AL8/78</strain>
    </source>
</reference>
<dbReference type="InterPro" id="IPR002110">
    <property type="entry name" value="Ankyrin_rpt"/>
</dbReference>
<dbReference type="Proteomes" id="UP000015105">
    <property type="component" value="Chromosome 7D"/>
</dbReference>
<dbReference type="PANTHER" id="PTHR46224">
    <property type="entry name" value="ANKYRIN REPEAT FAMILY PROTEIN"/>
    <property type="match status" value="1"/>
</dbReference>
<dbReference type="Gramene" id="AET7Gv20733100.1">
    <property type="protein sequence ID" value="AET7Gv20733100.1"/>
    <property type="gene ID" value="AET7Gv20733100"/>
</dbReference>
<feature type="region of interest" description="Disordered" evidence="2">
    <location>
        <begin position="1"/>
        <end position="63"/>
    </location>
</feature>
<dbReference type="Pfam" id="PF00023">
    <property type="entry name" value="Ank"/>
    <property type="match status" value="1"/>
</dbReference>
<dbReference type="PANTHER" id="PTHR46224:SF63">
    <property type="entry name" value="OS02G0493300 PROTEIN"/>
    <property type="match status" value="1"/>
</dbReference>
<dbReference type="Gene3D" id="1.25.40.20">
    <property type="entry name" value="Ankyrin repeat-containing domain"/>
    <property type="match status" value="1"/>
</dbReference>
<evidence type="ECO:0000313" key="3">
    <source>
        <dbReference type="EnsemblPlants" id="AET7Gv20733100.1"/>
    </source>
</evidence>
<accession>A0A453RW13</accession>
<proteinExistence type="predicted"/>
<dbReference type="PROSITE" id="PS50088">
    <property type="entry name" value="ANK_REPEAT"/>
    <property type="match status" value="1"/>
</dbReference>